<dbReference type="GO" id="GO:0016020">
    <property type="term" value="C:membrane"/>
    <property type="evidence" value="ECO:0007669"/>
    <property type="project" value="UniProtKB-SubCell"/>
</dbReference>
<keyword evidence="3 6" id="KW-0812">Transmembrane</keyword>
<evidence type="ECO:0000256" key="4">
    <source>
        <dbReference type="ARBA" id="ARBA00022989"/>
    </source>
</evidence>
<evidence type="ECO:0000256" key="2">
    <source>
        <dbReference type="ARBA" id="ARBA00006143"/>
    </source>
</evidence>
<dbReference type="OrthoDB" id="9803065at2"/>
<dbReference type="PANTHER" id="PTHR31272:SF9">
    <property type="entry name" value="BLL1027 PROTEIN"/>
    <property type="match status" value="1"/>
</dbReference>
<organism evidence="8 9">
    <name type="scientific">Nostoc piscinale CENA21</name>
    <dbReference type="NCBI Taxonomy" id="224013"/>
    <lineage>
        <taxon>Bacteria</taxon>
        <taxon>Bacillati</taxon>
        <taxon>Cyanobacteriota</taxon>
        <taxon>Cyanophyceae</taxon>
        <taxon>Nostocales</taxon>
        <taxon>Nostocaceae</taxon>
        <taxon>Nostoc</taxon>
    </lineage>
</organism>
<dbReference type="InterPro" id="IPR003834">
    <property type="entry name" value="Cyt_c_assmbl_TM_dom"/>
</dbReference>
<name>A0A0M5MHD6_9NOSO</name>
<dbReference type="STRING" id="224013.ACX27_13145"/>
<evidence type="ECO:0000313" key="9">
    <source>
        <dbReference type="Proteomes" id="UP000062645"/>
    </source>
</evidence>
<accession>A0A0M5MHD6</accession>
<dbReference type="PATRIC" id="fig|224013.5.peg.3185"/>
<comment type="similarity">
    <text evidence="2">Belongs to the DsbD family.</text>
</comment>
<evidence type="ECO:0000313" key="8">
    <source>
        <dbReference type="EMBL" id="ALF53568.1"/>
    </source>
</evidence>
<feature type="transmembrane region" description="Helical" evidence="6">
    <location>
        <begin position="6"/>
        <end position="32"/>
    </location>
</feature>
<keyword evidence="9" id="KW-1185">Reference proteome</keyword>
<dbReference type="Proteomes" id="UP000062645">
    <property type="component" value="Chromosome"/>
</dbReference>
<comment type="subcellular location">
    <subcellularLocation>
        <location evidence="1">Membrane</location>
        <topology evidence="1">Multi-pass membrane protein</topology>
    </subcellularLocation>
</comment>
<dbReference type="EMBL" id="CP012036">
    <property type="protein sequence ID" value="ALF53568.1"/>
    <property type="molecule type" value="Genomic_DNA"/>
</dbReference>
<evidence type="ECO:0000256" key="1">
    <source>
        <dbReference type="ARBA" id="ARBA00004141"/>
    </source>
</evidence>
<dbReference type="AlphaFoldDB" id="A0A0M5MHD6"/>
<dbReference type="InterPro" id="IPR051790">
    <property type="entry name" value="Cytochrome_c-biogenesis_DsbD"/>
</dbReference>
<feature type="transmembrane region" description="Helical" evidence="6">
    <location>
        <begin position="196"/>
        <end position="220"/>
    </location>
</feature>
<protein>
    <submittedName>
        <fullName evidence="8">Cytochrome C biosynthesis protein</fullName>
    </submittedName>
</protein>
<reference evidence="8 9" key="2">
    <citation type="journal article" date="2016" name="Genome Announc.">
        <title>Draft Genome Sequence of the N2-Fixing Cyanobacterium Nostoc piscinale CENA21, Isolated from the Brazilian Amazon Floodplain.</title>
        <authorList>
            <person name="Leao T."/>
            <person name="Guimaraes P.I."/>
            <person name="de Melo A.G."/>
            <person name="Ramos R.T."/>
            <person name="Leao P.N."/>
            <person name="Silva A."/>
            <person name="Fiore M.F."/>
            <person name="Schneider M.P."/>
        </authorList>
    </citation>
    <scope>NUCLEOTIDE SEQUENCE [LARGE SCALE GENOMIC DNA]</scope>
    <source>
        <strain evidence="8 9">CENA21</strain>
    </source>
</reference>
<keyword evidence="5 6" id="KW-0472">Membrane</keyword>
<sequence length="229" mass="23775">MAITSLSAGLAIVAGALTVLSPCVLPVLPVLVGRSLSTHRYGPVALVAGLVGGFATAGSVLGIASSWLAGLANTLRYVGIFILLLLGVLAIFPKWSYLLLSYLQLGRIKRTTGVGLAGEFWLGTQLGLLWTPCAGPVLGSILILAASKHEIVGTFALLLAFGVGAALPLLAIAYAGRYASQSLLGLRSRSEMLHRIGGVLVAASAIAILLGWDVQIQLWLAPMFPRLPL</sequence>
<gene>
    <name evidence="8" type="ORF">ACX27_13145</name>
</gene>
<dbReference type="PANTHER" id="PTHR31272">
    <property type="entry name" value="CYTOCHROME C-TYPE BIOGENESIS PROTEIN HI_1454-RELATED"/>
    <property type="match status" value="1"/>
</dbReference>
<feature type="domain" description="Cytochrome C biogenesis protein transmembrane" evidence="7">
    <location>
        <begin position="10"/>
        <end position="176"/>
    </location>
</feature>
<evidence type="ECO:0000256" key="3">
    <source>
        <dbReference type="ARBA" id="ARBA00022692"/>
    </source>
</evidence>
<evidence type="ECO:0000256" key="5">
    <source>
        <dbReference type="ARBA" id="ARBA00023136"/>
    </source>
</evidence>
<dbReference type="KEGG" id="npz:ACX27_13145"/>
<proteinExistence type="inferred from homology"/>
<feature type="transmembrane region" description="Helical" evidence="6">
    <location>
        <begin position="120"/>
        <end position="145"/>
    </location>
</feature>
<dbReference type="Pfam" id="PF02683">
    <property type="entry name" value="DsbD_TM"/>
    <property type="match status" value="1"/>
</dbReference>
<feature type="transmembrane region" description="Helical" evidence="6">
    <location>
        <begin position="151"/>
        <end position="175"/>
    </location>
</feature>
<feature type="transmembrane region" description="Helical" evidence="6">
    <location>
        <begin position="75"/>
        <end position="100"/>
    </location>
</feature>
<feature type="transmembrane region" description="Helical" evidence="6">
    <location>
        <begin position="44"/>
        <end position="69"/>
    </location>
</feature>
<dbReference type="RefSeq" id="WP_062293050.1">
    <property type="nucleotide sequence ID" value="NZ_CP012036.1"/>
</dbReference>
<reference evidence="9" key="1">
    <citation type="submission" date="2015-07" db="EMBL/GenBank/DDBJ databases">
        <title>Genome Of Nitrogen-Fixing Cyanobacterium Nostoc piscinale CENA21 From Solimoes/Amazon River Floodplain Sediments And Comparative Genomics To Uncover Biosynthetic Natural Products Potential.</title>
        <authorList>
            <person name="Leao T.F."/>
            <person name="Leao P.N."/>
            <person name="Guimaraes P.I."/>
            <person name="de Melo A.G.C."/>
            <person name="Ramos R.T.J."/>
            <person name="Silva A."/>
            <person name="Fiore M.F."/>
            <person name="Schneider M.P.C."/>
        </authorList>
    </citation>
    <scope>NUCLEOTIDE SEQUENCE [LARGE SCALE GENOMIC DNA]</scope>
    <source>
        <strain evidence="9">CENA21</strain>
    </source>
</reference>
<keyword evidence="4 6" id="KW-1133">Transmembrane helix</keyword>
<dbReference type="GO" id="GO:0017004">
    <property type="term" value="P:cytochrome complex assembly"/>
    <property type="evidence" value="ECO:0007669"/>
    <property type="project" value="InterPro"/>
</dbReference>
<evidence type="ECO:0000256" key="6">
    <source>
        <dbReference type="SAM" id="Phobius"/>
    </source>
</evidence>
<evidence type="ECO:0000259" key="7">
    <source>
        <dbReference type="Pfam" id="PF02683"/>
    </source>
</evidence>